<keyword evidence="10" id="KW-0175">Coiled coil</keyword>
<keyword evidence="6 12" id="KW-0256">Endoplasmic reticulum</keyword>
<evidence type="ECO:0000313" key="16">
    <source>
        <dbReference type="EMBL" id="KFM73698.1"/>
    </source>
</evidence>
<evidence type="ECO:0000256" key="9">
    <source>
        <dbReference type="ARBA" id="ARBA00022989"/>
    </source>
</evidence>
<dbReference type="InterPro" id="IPR041672">
    <property type="entry name" value="Bap31/Bap29_C"/>
</dbReference>
<organism evidence="16 17">
    <name type="scientific">Stegodyphus mimosarum</name>
    <name type="common">African social velvet spider</name>
    <dbReference type="NCBI Taxonomy" id="407821"/>
    <lineage>
        <taxon>Eukaryota</taxon>
        <taxon>Metazoa</taxon>
        <taxon>Ecdysozoa</taxon>
        <taxon>Arthropoda</taxon>
        <taxon>Chelicerata</taxon>
        <taxon>Arachnida</taxon>
        <taxon>Araneae</taxon>
        <taxon>Araneomorphae</taxon>
        <taxon>Entelegynae</taxon>
        <taxon>Eresoidea</taxon>
        <taxon>Eresidae</taxon>
        <taxon>Stegodyphus</taxon>
    </lineage>
</organism>
<dbReference type="STRING" id="407821.A0A087U8K9"/>
<keyword evidence="16" id="KW-0675">Receptor</keyword>
<feature type="transmembrane region" description="Helical" evidence="12">
    <location>
        <begin position="44"/>
        <end position="64"/>
    </location>
</feature>
<dbReference type="FunFam" id="1.20.5.110:FF:000011">
    <property type="entry name" value="B-cell receptor-associated protein 29"/>
    <property type="match status" value="1"/>
</dbReference>
<feature type="domain" description="Bap31/Bap29 cytoplasmic coiled-coil" evidence="15">
    <location>
        <begin position="175"/>
        <end position="238"/>
    </location>
</feature>
<comment type="subcellular location">
    <subcellularLocation>
        <location evidence="1 12">Endoplasmic reticulum membrane</location>
        <topology evidence="1 12">Multi-pass membrane protein</topology>
    </subcellularLocation>
</comment>
<dbReference type="Pfam" id="PF05529">
    <property type="entry name" value="Bap31"/>
    <property type="match status" value="1"/>
</dbReference>
<dbReference type="GO" id="GO:0006915">
    <property type="term" value="P:apoptotic process"/>
    <property type="evidence" value="ECO:0007669"/>
    <property type="project" value="UniProtKB-KW"/>
</dbReference>
<dbReference type="PANTHER" id="PTHR12701:SF20">
    <property type="entry name" value="ENDOPLASMIC RETICULUM TRANSMEMBRANE PROTEIN"/>
    <property type="match status" value="1"/>
</dbReference>
<accession>A0A087U8K9</accession>
<reference evidence="16 17" key="1">
    <citation type="submission" date="2013-11" db="EMBL/GenBank/DDBJ databases">
        <title>Genome sequencing of Stegodyphus mimosarum.</title>
        <authorList>
            <person name="Bechsgaard J."/>
        </authorList>
    </citation>
    <scope>NUCLEOTIDE SEQUENCE [LARGE SCALE GENOMIC DNA]</scope>
</reference>
<evidence type="ECO:0000256" key="13">
    <source>
        <dbReference type="SAM" id="MobiDB-lite"/>
    </source>
</evidence>
<dbReference type="Proteomes" id="UP000054359">
    <property type="component" value="Unassembled WGS sequence"/>
</dbReference>
<keyword evidence="4 12" id="KW-0812">Transmembrane</keyword>
<dbReference type="OMA" id="EMGLFML"/>
<keyword evidence="5" id="KW-0053">Apoptosis</keyword>
<dbReference type="GO" id="GO:0006888">
    <property type="term" value="P:endoplasmic reticulum to Golgi vesicle-mediated transport"/>
    <property type="evidence" value="ECO:0007669"/>
    <property type="project" value="UniProtKB-UniRule"/>
</dbReference>
<keyword evidence="17" id="KW-1185">Reference proteome</keyword>
<keyword evidence="7 12" id="KW-0931">ER-Golgi transport</keyword>
<feature type="region of interest" description="Disordered" evidence="13">
    <location>
        <begin position="152"/>
        <end position="173"/>
    </location>
</feature>
<evidence type="ECO:0000256" key="12">
    <source>
        <dbReference type="RuleBase" id="RU367026"/>
    </source>
</evidence>
<dbReference type="Gene3D" id="1.20.5.110">
    <property type="match status" value="1"/>
</dbReference>
<dbReference type="GO" id="GO:0005789">
    <property type="term" value="C:endoplasmic reticulum membrane"/>
    <property type="evidence" value="ECO:0007669"/>
    <property type="project" value="UniProtKB-SubCell"/>
</dbReference>
<proteinExistence type="inferred from homology"/>
<dbReference type="InterPro" id="IPR008417">
    <property type="entry name" value="BAP29/BAP31"/>
</dbReference>
<keyword evidence="3 12" id="KW-0813">Transport</keyword>
<evidence type="ECO:0000256" key="3">
    <source>
        <dbReference type="ARBA" id="ARBA00022448"/>
    </source>
</evidence>
<feature type="non-terminal residue" evidence="16">
    <location>
        <position position="238"/>
    </location>
</feature>
<evidence type="ECO:0000256" key="5">
    <source>
        <dbReference type="ARBA" id="ARBA00022703"/>
    </source>
</evidence>
<protein>
    <recommendedName>
        <fullName evidence="12">Endoplasmic reticulum transmembrane protein</fullName>
    </recommendedName>
</protein>
<evidence type="ECO:0000256" key="2">
    <source>
        <dbReference type="ARBA" id="ARBA00007956"/>
    </source>
</evidence>
<evidence type="ECO:0000256" key="6">
    <source>
        <dbReference type="ARBA" id="ARBA00022824"/>
    </source>
</evidence>
<dbReference type="GO" id="GO:0070973">
    <property type="term" value="P:protein localization to endoplasmic reticulum exit site"/>
    <property type="evidence" value="ECO:0007669"/>
    <property type="project" value="UniProtKB-UniRule"/>
</dbReference>
<dbReference type="PANTHER" id="PTHR12701">
    <property type="entry name" value="BCR-ASSOCIATED PROTEIN, BAP"/>
    <property type="match status" value="1"/>
</dbReference>
<evidence type="ECO:0000259" key="15">
    <source>
        <dbReference type="Pfam" id="PF18035"/>
    </source>
</evidence>
<feature type="domain" description="BAP29/BAP31 transmembrane" evidence="14">
    <location>
        <begin position="1"/>
        <end position="135"/>
    </location>
</feature>
<name>A0A087U8K9_STEMI</name>
<gene>
    <name evidence="16" type="ORF">X975_18112</name>
</gene>
<feature type="transmembrane region" description="Helical" evidence="12">
    <location>
        <begin position="103"/>
        <end position="120"/>
    </location>
</feature>
<evidence type="ECO:0000256" key="10">
    <source>
        <dbReference type="ARBA" id="ARBA00023054"/>
    </source>
</evidence>
<comment type="similarity">
    <text evidence="2 12">Belongs to the BCAP29/BCAP31 family.</text>
</comment>
<keyword evidence="8 12" id="KW-0653">Protein transport</keyword>
<dbReference type="Pfam" id="PF18035">
    <property type="entry name" value="Bap31_Bap29_C"/>
    <property type="match status" value="1"/>
</dbReference>
<feature type="transmembrane region" description="Helical" evidence="12">
    <location>
        <begin position="12"/>
        <end position="32"/>
    </location>
</feature>
<dbReference type="OrthoDB" id="435607at2759"/>
<dbReference type="AlphaFoldDB" id="A0A087U8K9"/>
<sequence>MSLQWTLVAGFLYAEMVVVILLMLPFISATMWQKLFKSRFLKSLGAYSNFYFSAFFVILLLLFLDSLRQMHKYSIARDQEQDHGHLDAELQQSMKMFRAQRNCYIAGFALFLAPVIRRIASLLSRQAELIASAEASLKQAKSATEAAENLMKEREKASGKEENEENRLKEKYDNEIKTLQSELEKTEKELEKANKNLEALRSQAESTNREYDRLSEEFAKLQRKCEIEGGDHENKKEE</sequence>
<evidence type="ECO:0000256" key="7">
    <source>
        <dbReference type="ARBA" id="ARBA00022892"/>
    </source>
</evidence>
<keyword evidence="9 12" id="KW-1133">Transmembrane helix</keyword>
<evidence type="ECO:0000256" key="4">
    <source>
        <dbReference type="ARBA" id="ARBA00022692"/>
    </source>
</evidence>
<evidence type="ECO:0000259" key="14">
    <source>
        <dbReference type="Pfam" id="PF05529"/>
    </source>
</evidence>
<evidence type="ECO:0000256" key="8">
    <source>
        <dbReference type="ARBA" id="ARBA00022927"/>
    </source>
</evidence>
<keyword evidence="11 12" id="KW-0472">Membrane</keyword>
<comment type="function">
    <text evidence="12">May play a role in anterograde transport of membrane proteins from the endoplasmic reticulum to the Golgi.</text>
</comment>
<dbReference type="EMBL" id="KK118723">
    <property type="protein sequence ID" value="KFM73698.1"/>
    <property type="molecule type" value="Genomic_DNA"/>
</dbReference>
<evidence type="ECO:0000256" key="11">
    <source>
        <dbReference type="ARBA" id="ARBA00023136"/>
    </source>
</evidence>
<evidence type="ECO:0000256" key="1">
    <source>
        <dbReference type="ARBA" id="ARBA00004477"/>
    </source>
</evidence>
<dbReference type="GO" id="GO:0006886">
    <property type="term" value="P:intracellular protein transport"/>
    <property type="evidence" value="ECO:0007669"/>
    <property type="project" value="UniProtKB-UniRule"/>
</dbReference>
<dbReference type="InterPro" id="IPR040463">
    <property type="entry name" value="BAP29/BAP31_N"/>
</dbReference>
<evidence type="ECO:0000313" key="17">
    <source>
        <dbReference type="Proteomes" id="UP000054359"/>
    </source>
</evidence>